<keyword evidence="1" id="KW-0732">Signal</keyword>
<dbReference type="AlphaFoldDB" id="W6AA44"/>
<dbReference type="Proteomes" id="UP000019265">
    <property type="component" value="Chromosome"/>
</dbReference>
<dbReference type="KEGG" id="ssab:SSABA_v1c04690"/>
<dbReference type="OrthoDB" id="9818363at2"/>
<dbReference type="NCBIfam" id="TIGR04547">
    <property type="entry name" value="Mollicu_LP"/>
    <property type="match status" value="1"/>
</dbReference>
<accession>W6AA44</accession>
<dbReference type="STRING" id="1276257.SSABA_v1c04690"/>
<sequence>MKKLLAALGVTSISLSSVSVVACTGVINNFTNDKSLNKFLDLSKFVSQSFILSDAENISIDDSLKYYGDQTINTAWPDSGINNNNSKINSLFASSFGEKVPNSGIFKNLDSSLVNLNGNRSWVDDSFSQISSLISTLVLAVKNGFDVKEATLIEAVLQSEVIKGALSPELLETISDVLSEDNITKLGSIFDFSDLESSTNQEALNYAMNSLILGLADLTGDDKSISSKNDDKLTLFTEFPDMNFRSEGDGSHVLSRIIEKLLAGEASINTDIDSILNAISQIGKALMIIVKYVSDFSNYDKNTDKPITSKNNLFDNQLSDLEVIQKVRQDKFNAKGSLNITYLLKIFDQALNDQSSDLNGFGLQKILAIFFKVDNRERFEFVLLAPKESLNHGLLQLLGGIGFGLGKMEGFPAILGTVLPGLLAMIVLATTNSGEFGFNSGTLNQIKLFAPDIYNVITEPEIINKMNNIFPEIFKGSIIKDLITMIVPDLDPTLIEGLANLRKIFKTPIGDFLKLLNINLPQILDSLVNVSLGDAIKAFKDNYSNDTDLLFKFDNILDIFKKLGEKYQVFNSIGEPQFDGAPQTAINIILHLIVNKGWYAEKNGNRLDLTGILGLNSDKTQILPNTLFESLKNLFSYDDNSEDNSGLFIRKTFIGIGSLMGYMKKQMTNKYHSEFVPYLNSKNFKTENIKTEMIDNNEFISYTMIYRSHLTNQLIHYNFEYKIFTKISDENTETRYWEMTKMTSKKH</sequence>
<evidence type="ECO:0000313" key="3">
    <source>
        <dbReference type="Proteomes" id="UP000019265"/>
    </source>
</evidence>
<reference evidence="2 3" key="1">
    <citation type="journal article" date="2014" name="Genome Biol. Evol.">
        <title>Molecular evolution of the substrate utilization strategies and putative virulence factors in mosquito-associated Spiroplasma species.</title>
        <authorList>
            <person name="Chang T.H."/>
            <person name="Lo W.S."/>
            <person name="Ku C."/>
            <person name="Chen L.L."/>
            <person name="Kuo C.H."/>
        </authorList>
    </citation>
    <scope>NUCLEOTIDE SEQUENCE [LARGE SCALE GENOMIC DNA]</scope>
    <source>
        <strain evidence="2">Ar-1343</strain>
    </source>
</reference>
<dbReference type="PROSITE" id="PS51257">
    <property type="entry name" value="PROKAR_LIPOPROTEIN"/>
    <property type="match status" value="1"/>
</dbReference>
<gene>
    <name evidence="2" type="ORF">SSABA_v1c04690</name>
</gene>
<proteinExistence type="predicted"/>
<keyword evidence="3" id="KW-1185">Reference proteome</keyword>
<name>W6AA44_9MOLU</name>
<dbReference type="PATRIC" id="fig|1276257.3.peg.479"/>
<dbReference type="InterPro" id="IPR030893">
    <property type="entry name" value="Mollicu_LP"/>
</dbReference>
<feature type="signal peptide" evidence="1">
    <location>
        <begin position="1"/>
        <end position="22"/>
    </location>
</feature>
<evidence type="ECO:0000313" key="2">
    <source>
        <dbReference type="EMBL" id="AHI53876.1"/>
    </source>
</evidence>
<organism evidence="2 3">
    <name type="scientific">Spiroplasma sabaudiense Ar-1343</name>
    <dbReference type="NCBI Taxonomy" id="1276257"/>
    <lineage>
        <taxon>Bacteria</taxon>
        <taxon>Bacillati</taxon>
        <taxon>Mycoplasmatota</taxon>
        <taxon>Mollicutes</taxon>
        <taxon>Entomoplasmatales</taxon>
        <taxon>Spiroplasmataceae</taxon>
        <taxon>Spiroplasma</taxon>
    </lineage>
</organism>
<dbReference type="RefSeq" id="WP_025251017.1">
    <property type="nucleotide sequence ID" value="NZ_CP006934.1"/>
</dbReference>
<protein>
    <recommendedName>
        <fullName evidence="4">MOLPALP family lipoprotein</fullName>
    </recommendedName>
</protein>
<evidence type="ECO:0008006" key="4">
    <source>
        <dbReference type="Google" id="ProtNLM"/>
    </source>
</evidence>
<dbReference type="HOGENOM" id="CLU_372106_0_0_14"/>
<dbReference type="EMBL" id="CP006934">
    <property type="protein sequence ID" value="AHI53876.1"/>
    <property type="molecule type" value="Genomic_DNA"/>
</dbReference>
<feature type="chain" id="PRO_5004875791" description="MOLPALP family lipoprotein" evidence="1">
    <location>
        <begin position="23"/>
        <end position="747"/>
    </location>
</feature>
<evidence type="ECO:0000256" key="1">
    <source>
        <dbReference type="SAM" id="SignalP"/>
    </source>
</evidence>